<evidence type="ECO:0000313" key="3">
    <source>
        <dbReference type="EMBL" id="ELR23499.1"/>
    </source>
</evidence>
<feature type="coiled-coil region" evidence="1">
    <location>
        <begin position="5"/>
        <end position="39"/>
    </location>
</feature>
<sequence>MATTDADLLKMMDKLRKENNQLKLENSQLFKELDILNRKVRTKFGRPETTLHTLMEANDVAYTINSELSYSIPLSAFMDKFYKMYPESQARLEVYERRGRQCSFAVPLERGHLGGPHRAITRSGGRYEQLIRGWLGQLPPPPALLTAAQPELSVLPTTVTKQFARDLPSLIRINGKGVQGSSDNEKVVTAYNMLLEATNHNEMLTQKLMEVANQNLGILLYEDLVNHYSESGFLVKQTWYHYLDITFPLPSKHKLNQPSESEVMIYMLAIFELQSSDLENNPPLFVKSMLELAFALSDHTLSGSSPPAPPGFLSVPPADDKNERMVNAVFSTPTFNILPFLHSVDLDDEEPVASPPSTSPSYLPLPSEPSE</sequence>
<dbReference type="Proteomes" id="UP000011083">
    <property type="component" value="Unassembled WGS sequence"/>
</dbReference>
<evidence type="ECO:0000256" key="1">
    <source>
        <dbReference type="SAM" id="Coils"/>
    </source>
</evidence>
<dbReference type="OrthoDB" id="10657882at2759"/>
<dbReference type="GeneID" id="14924479"/>
<feature type="region of interest" description="Disordered" evidence="2">
    <location>
        <begin position="348"/>
        <end position="371"/>
    </location>
</feature>
<name>L8HD84_ACACF</name>
<keyword evidence="1" id="KW-0175">Coiled coil</keyword>
<feature type="compositionally biased region" description="Low complexity" evidence="2">
    <location>
        <begin position="359"/>
        <end position="371"/>
    </location>
</feature>
<evidence type="ECO:0000256" key="2">
    <source>
        <dbReference type="SAM" id="MobiDB-lite"/>
    </source>
</evidence>
<organism evidence="3 4">
    <name type="scientific">Acanthamoeba castellanii (strain ATCC 30010 / Neff)</name>
    <dbReference type="NCBI Taxonomy" id="1257118"/>
    <lineage>
        <taxon>Eukaryota</taxon>
        <taxon>Amoebozoa</taxon>
        <taxon>Discosea</taxon>
        <taxon>Longamoebia</taxon>
        <taxon>Centramoebida</taxon>
        <taxon>Acanthamoebidae</taxon>
        <taxon>Acanthamoeba</taxon>
    </lineage>
</organism>
<evidence type="ECO:0000313" key="4">
    <source>
        <dbReference type="Proteomes" id="UP000011083"/>
    </source>
</evidence>
<reference evidence="3 4" key="1">
    <citation type="journal article" date="2013" name="Genome Biol.">
        <title>Genome of Acanthamoeba castellanii highlights extensive lateral gene transfer and early evolution of tyrosine kinase signaling.</title>
        <authorList>
            <person name="Clarke M."/>
            <person name="Lohan A.J."/>
            <person name="Liu B."/>
            <person name="Lagkouvardos I."/>
            <person name="Roy S."/>
            <person name="Zafar N."/>
            <person name="Bertelli C."/>
            <person name="Schilde C."/>
            <person name="Kianianmomeni A."/>
            <person name="Burglin T.R."/>
            <person name="Frech C."/>
            <person name="Turcotte B."/>
            <person name="Kopec K.O."/>
            <person name="Synnott J.M."/>
            <person name="Choo C."/>
            <person name="Paponov I."/>
            <person name="Finkler A."/>
            <person name="Soon Heng Tan C."/>
            <person name="Hutchins A.P."/>
            <person name="Weinmeier T."/>
            <person name="Rattei T."/>
            <person name="Chu J.S."/>
            <person name="Gimenez G."/>
            <person name="Irimia M."/>
            <person name="Rigden D.J."/>
            <person name="Fitzpatrick D.A."/>
            <person name="Lorenzo-Morales J."/>
            <person name="Bateman A."/>
            <person name="Chiu C.H."/>
            <person name="Tang P."/>
            <person name="Hegemann P."/>
            <person name="Fromm H."/>
            <person name="Raoult D."/>
            <person name="Greub G."/>
            <person name="Miranda-Saavedra D."/>
            <person name="Chen N."/>
            <person name="Nash P."/>
            <person name="Ginger M.L."/>
            <person name="Horn M."/>
            <person name="Schaap P."/>
            <person name="Caler L."/>
            <person name="Loftus B."/>
        </authorList>
    </citation>
    <scope>NUCLEOTIDE SEQUENCE [LARGE SCALE GENOMIC DNA]</scope>
    <source>
        <strain evidence="3 4">Neff</strain>
    </source>
</reference>
<proteinExistence type="predicted"/>
<dbReference type="AlphaFoldDB" id="L8HD84"/>
<dbReference type="VEuPathDB" id="AmoebaDB:ACA1_071200"/>
<protein>
    <submittedName>
        <fullName evidence="3">Uncharacterized protein</fullName>
    </submittedName>
</protein>
<gene>
    <name evidence="3" type="ORF">ACA1_071200</name>
</gene>
<accession>L8HD84</accession>
<dbReference type="RefSeq" id="XP_004353027.1">
    <property type="nucleotide sequence ID" value="XM_004352975.1"/>
</dbReference>
<keyword evidence="4" id="KW-1185">Reference proteome</keyword>
<dbReference type="EMBL" id="KB007857">
    <property type="protein sequence ID" value="ELR23499.1"/>
    <property type="molecule type" value="Genomic_DNA"/>
</dbReference>
<dbReference type="KEGG" id="acan:ACA1_071200"/>